<dbReference type="GO" id="GO:0003723">
    <property type="term" value="F:RNA binding"/>
    <property type="evidence" value="ECO:0007669"/>
    <property type="project" value="UniProtKB-KW"/>
</dbReference>
<dbReference type="Pfam" id="PF13275">
    <property type="entry name" value="S4_2"/>
    <property type="match status" value="1"/>
</dbReference>
<dbReference type="InterPro" id="IPR036986">
    <property type="entry name" value="S4_RNA-bd_sf"/>
</dbReference>
<organism evidence="3 4">
    <name type="scientific">Novipirellula galeiformis</name>
    <dbReference type="NCBI Taxonomy" id="2528004"/>
    <lineage>
        <taxon>Bacteria</taxon>
        <taxon>Pseudomonadati</taxon>
        <taxon>Planctomycetota</taxon>
        <taxon>Planctomycetia</taxon>
        <taxon>Pirellulales</taxon>
        <taxon>Pirellulaceae</taxon>
        <taxon>Novipirellula</taxon>
    </lineage>
</organism>
<gene>
    <name evidence="3" type="ORF">Pla52o_33150</name>
</gene>
<keyword evidence="4" id="KW-1185">Reference proteome</keyword>
<evidence type="ECO:0000313" key="3">
    <source>
        <dbReference type="EMBL" id="TWU22259.1"/>
    </source>
</evidence>
<dbReference type="PROSITE" id="PS50889">
    <property type="entry name" value="S4"/>
    <property type="match status" value="1"/>
</dbReference>
<dbReference type="SUPFAM" id="SSF55174">
    <property type="entry name" value="Alpha-L RNA-binding motif"/>
    <property type="match status" value="1"/>
</dbReference>
<sequence>MTDSTPPMPAPDSPHSKPTAADTAGAIDRGPIIRLDDFMKCRGLVGTGGEAKILIQAGDVCLNGEVETRRRKQLVIGDVVDFDDETLIVNETDFD</sequence>
<dbReference type="AlphaFoldDB" id="A0A5C6CHP9"/>
<protein>
    <submittedName>
        <fullName evidence="3">Ribosome-associated protein</fullName>
    </submittedName>
</protein>
<evidence type="ECO:0000256" key="2">
    <source>
        <dbReference type="SAM" id="MobiDB-lite"/>
    </source>
</evidence>
<reference evidence="3 4" key="1">
    <citation type="submission" date="2019-02" db="EMBL/GenBank/DDBJ databases">
        <title>Deep-cultivation of Planctomycetes and their phenomic and genomic characterization uncovers novel biology.</title>
        <authorList>
            <person name="Wiegand S."/>
            <person name="Jogler M."/>
            <person name="Boedeker C."/>
            <person name="Pinto D."/>
            <person name="Vollmers J."/>
            <person name="Rivas-Marin E."/>
            <person name="Kohn T."/>
            <person name="Peeters S.H."/>
            <person name="Heuer A."/>
            <person name="Rast P."/>
            <person name="Oberbeckmann S."/>
            <person name="Bunk B."/>
            <person name="Jeske O."/>
            <person name="Meyerdierks A."/>
            <person name="Storesund J.E."/>
            <person name="Kallscheuer N."/>
            <person name="Luecker S."/>
            <person name="Lage O.M."/>
            <person name="Pohl T."/>
            <person name="Merkel B.J."/>
            <person name="Hornburger P."/>
            <person name="Mueller R.-W."/>
            <person name="Bruemmer F."/>
            <person name="Labrenz M."/>
            <person name="Spormann A.M."/>
            <person name="Op Den Camp H."/>
            <person name="Overmann J."/>
            <person name="Amann R."/>
            <person name="Jetten M.S.M."/>
            <person name="Mascher T."/>
            <person name="Medema M.H."/>
            <person name="Devos D.P."/>
            <person name="Kaster A.-K."/>
            <person name="Ovreas L."/>
            <person name="Rohde M."/>
            <person name="Galperin M.Y."/>
            <person name="Jogler C."/>
        </authorList>
    </citation>
    <scope>NUCLEOTIDE SEQUENCE [LARGE SCALE GENOMIC DNA]</scope>
    <source>
        <strain evidence="3 4">Pla52o</strain>
    </source>
</reference>
<dbReference type="Proteomes" id="UP000316304">
    <property type="component" value="Unassembled WGS sequence"/>
</dbReference>
<comment type="caution">
    <text evidence="3">The sequence shown here is derived from an EMBL/GenBank/DDBJ whole genome shotgun (WGS) entry which is preliminary data.</text>
</comment>
<keyword evidence="1" id="KW-0694">RNA-binding</keyword>
<feature type="region of interest" description="Disordered" evidence="2">
    <location>
        <begin position="1"/>
        <end position="27"/>
    </location>
</feature>
<name>A0A5C6CHP9_9BACT</name>
<evidence type="ECO:0000313" key="4">
    <source>
        <dbReference type="Proteomes" id="UP000316304"/>
    </source>
</evidence>
<evidence type="ECO:0000256" key="1">
    <source>
        <dbReference type="PROSITE-ProRule" id="PRU00182"/>
    </source>
</evidence>
<accession>A0A5C6CHP9</accession>
<dbReference type="Gene3D" id="3.10.290.10">
    <property type="entry name" value="RNA-binding S4 domain"/>
    <property type="match status" value="1"/>
</dbReference>
<dbReference type="RefSeq" id="WP_231612378.1">
    <property type="nucleotide sequence ID" value="NZ_SJPT01000005.1"/>
</dbReference>
<proteinExistence type="predicted"/>
<dbReference type="CDD" id="cd00165">
    <property type="entry name" value="S4"/>
    <property type="match status" value="1"/>
</dbReference>
<feature type="compositionally biased region" description="Pro residues" evidence="2">
    <location>
        <begin position="1"/>
        <end position="12"/>
    </location>
</feature>
<dbReference type="EMBL" id="SJPT01000005">
    <property type="protein sequence ID" value="TWU22259.1"/>
    <property type="molecule type" value="Genomic_DNA"/>
</dbReference>